<dbReference type="AlphaFoldDB" id="A0A090QHL9"/>
<evidence type="ECO:0000256" key="1">
    <source>
        <dbReference type="SAM" id="Coils"/>
    </source>
</evidence>
<feature type="transmembrane region" description="Helical" evidence="2">
    <location>
        <begin position="58"/>
        <end position="76"/>
    </location>
</feature>
<name>A0A090QHL9_9GAMM</name>
<dbReference type="EMBL" id="BBMN01000001">
    <property type="protein sequence ID" value="GAL02640.1"/>
    <property type="molecule type" value="Genomic_DNA"/>
</dbReference>
<keyword evidence="2" id="KW-0472">Membrane</keyword>
<dbReference type="Proteomes" id="UP000029227">
    <property type="component" value="Unassembled WGS sequence"/>
</dbReference>
<keyword evidence="2" id="KW-1133">Transmembrane helix</keyword>
<proteinExistence type="predicted"/>
<evidence type="ECO:0000256" key="2">
    <source>
        <dbReference type="SAM" id="Phobius"/>
    </source>
</evidence>
<gene>
    <name evidence="3" type="ORF">JCM19237_5533</name>
</gene>
<evidence type="ECO:0000313" key="3">
    <source>
        <dbReference type="EMBL" id="GAL02640.1"/>
    </source>
</evidence>
<keyword evidence="1" id="KW-0175">Coiled coil</keyword>
<accession>A0A090QHL9</accession>
<feature type="coiled-coil region" evidence="1">
    <location>
        <begin position="3"/>
        <end position="55"/>
    </location>
</feature>
<protein>
    <submittedName>
        <fullName evidence="3">Uncharacterized protein</fullName>
    </submittedName>
</protein>
<organism evidence="3 4">
    <name type="scientific">Photobacterium aphoticum</name>
    <dbReference type="NCBI Taxonomy" id="754436"/>
    <lineage>
        <taxon>Bacteria</taxon>
        <taxon>Pseudomonadati</taxon>
        <taxon>Pseudomonadota</taxon>
        <taxon>Gammaproteobacteria</taxon>
        <taxon>Vibrionales</taxon>
        <taxon>Vibrionaceae</taxon>
        <taxon>Photobacterium</taxon>
    </lineage>
</organism>
<dbReference type="STRING" id="754436.JCM19237_5533"/>
<evidence type="ECO:0000313" key="4">
    <source>
        <dbReference type="Proteomes" id="UP000029227"/>
    </source>
</evidence>
<sequence length="79" mass="9528">MENKDTVKILSEIRDEMKEMNAQIKWLTNKAIKAMEDDENENRDAMERVNQDNKKSKFELYLFILISIALFVLYFFDFI</sequence>
<keyword evidence="2" id="KW-0812">Transmembrane</keyword>
<reference evidence="3 4" key="1">
    <citation type="journal article" date="2014" name="Genome Announc.">
        <title>Draft Genome Sequences of Two Vibrionaceae Species, Vibrio ponticus C121 and Photobacterium aphoticum C119, Isolated as Coral Reef Microbiota.</title>
        <authorList>
            <person name="Al-saari N."/>
            <person name="Meirelles P.M."/>
            <person name="Mino S."/>
            <person name="Suda W."/>
            <person name="Oshima K."/>
            <person name="Hattori M."/>
            <person name="Ohkuma M."/>
            <person name="Thompson F.L."/>
            <person name="Gomez-Gil B."/>
            <person name="Sawabe T."/>
            <person name="Sawabe T."/>
        </authorList>
    </citation>
    <scope>NUCLEOTIDE SEQUENCE [LARGE SCALE GENOMIC DNA]</scope>
    <source>
        <strain evidence="3 4">JCM 19237</strain>
    </source>
</reference>
<comment type="caution">
    <text evidence="3">The sequence shown here is derived from an EMBL/GenBank/DDBJ whole genome shotgun (WGS) entry which is preliminary data.</text>
</comment>